<organism evidence="1 2">
    <name type="scientific">Amblyomma americanum</name>
    <name type="common">Lone star tick</name>
    <dbReference type="NCBI Taxonomy" id="6943"/>
    <lineage>
        <taxon>Eukaryota</taxon>
        <taxon>Metazoa</taxon>
        <taxon>Ecdysozoa</taxon>
        <taxon>Arthropoda</taxon>
        <taxon>Chelicerata</taxon>
        <taxon>Arachnida</taxon>
        <taxon>Acari</taxon>
        <taxon>Parasitiformes</taxon>
        <taxon>Ixodida</taxon>
        <taxon>Ixodoidea</taxon>
        <taxon>Ixodidae</taxon>
        <taxon>Amblyomminae</taxon>
        <taxon>Amblyomma</taxon>
    </lineage>
</organism>
<evidence type="ECO:0000313" key="1">
    <source>
        <dbReference type="EMBL" id="KAK8763967.1"/>
    </source>
</evidence>
<reference evidence="1 2" key="1">
    <citation type="journal article" date="2023" name="Arcadia Sci">
        <title>De novo assembly of a long-read Amblyomma americanum tick genome.</title>
        <authorList>
            <person name="Chou S."/>
            <person name="Poskanzer K.E."/>
            <person name="Rollins M."/>
            <person name="Thuy-Boun P.S."/>
        </authorList>
    </citation>
    <scope>NUCLEOTIDE SEQUENCE [LARGE SCALE GENOMIC DNA]</scope>
    <source>
        <strain evidence="1">F_SG_1</strain>
        <tissue evidence="1">Salivary glands</tissue>
    </source>
</reference>
<dbReference type="EMBL" id="JARKHS020028817">
    <property type="protein sequence ID" value="KAK8763967.1"/>
    <property type="molecule type" value="Genomic_DNA"/>
</dbReference>
<proteinExistence type="predicted"/>
<gene>
    <name evidence="1" type="ORF">V5799_033424</name>
</gene>
<comment type="caution">
    <text evidence="1">The sequence shown here is derived from an EMBL/GenBank/DDBJ whole genome shotgun (WGS) entry which is preliminary data.</text>
</comment>
<accession>A0AAQ4DNC7</accession>
<keyword evidence="2" id="KW-1185">Reference proteome</keyword>
<dbReference type="Proteomes" id="UP001321473">
    <property type="component" value="Unassembled WGS sequence"/>
</dbReference>
<evidence type="ECO:0000313" key="2">
    <source>
        <dbReference type="Proteomes" id="UP001321473"/>
    </source>
</evidence>
<protein>
    <submittedName>
        <fullName evidence="1">Uncharacterized protein</fullName>
    </submittedName>
</protein>
<sequence>MRLERCRPASILCWPQPNGTRLVLQSRRACAQSGSVGDLQRTPPHRDGTSEMAELRARQRKANRKGCAHSASIRCSCACATTTACNAVRCLPARGEIRFGGNRSDPYRHCNQHPAVAFAALKISSEEIIRLFVGVASMGAHTLRKISTKPATSLIELIWRTVTHVVPALPNKDTKIQMKLIQAALYCPPA</sequence>
<dbReference type="AlphaFoldDB" id="A0AAQ4DNC7"/>
<name>A0AAQ4DNC7_AMBAM</name>